<dbReference type="STRING" id="576131.SAMN05444486_104131"/>
<sequence>MMKFEPQLLFALSAVALTACGSSQYSKETVKSEALALAQVTPDVAIERSGAIKLSGAFENDLSRAVRAWPEYIAAQSAAAEAREMIAVSEAARKPQLRANSNLGKLTETGAGIATKSTDGASASVTMSQIVYDGGASLAAINGAQAAAYGAEIETQVVANTAAHDAGAAWIDAQTIEARQRSLAAVMSKADEMLGQIDTLVASGMVDKSASTSADIAVRNLELEQAQLNASQHEIAARYIEKFGSPPKNLGQPPKLLTQADLAKIQKDWATSPSLLQSAAGVLSAKQALLAAQGREKPMIGLSSGITSPMSRTDQSSFAVGFEVSWIIGDGGRRKADTAAKAARLEAAQQALEGLKLKGKSQLDTAVSQREALLKSLTMLSAQNTAASKEIEILWSQLATGQTTVRQLIDAEVSAYRTADRQITAKAELAKLELKMLATSGLLAKKLGLNEKQAPLKATK</sequence>
<protein>
    <submittedName>
        <fullName evidence="8">Outer membrane protein, adhesin transport system</fullName>
    </submittedName>
</protein>
<dbReference type="PANTHER" id="PTHR30026:SF22">
    <property type="entry name" value="OUTER MEMBRANE EFFLUX PROTEIN"/>
    <property type="match status" value="1"/>
</dbReference>
<keyword evidence="7" id="KW-0998">Cell outer membrane</keyword>
<keyword evidence="6" id="KW-0472">Membrane</keyword>
<keyword evidence="3" id="KW-0813">Transport</keyword>
<dbReference type="Gene3D" id="1.20.1600.10">
    <property type="entry name" value="Outer membrane efflux proteins (OEP)"/>
    <property type="match status" value="1"/>
</dbReference>
<evidence type="ECO:0000313" key="9">
    <source>
        <dbReference type="Proteomes" id="UP000199026"/>
    </source>
</evidence>
<dbReference type="RefSeq" id="WP_089894084.1">
    <property type="nucleotide sequence ID" value="NZ_FNPR01000004.1"/>
</dbReference>
<reference evidence="8 9" key="1">
    <citation type="submission" date="2016-10" db="EMBL/GenBank/DDBJ databases">
        <authorList>
            <person name="de Groot N.N."/>
        </authorList>
    </citation>
    <scope>NUCLEOTIDE SEQUENCE [LARGE SCALE GENOMIC DNA]</scope>
    <source>
        <strain evidence="8 9">DSM 24677</strain>
    </source>
</reference>
<comment type="subcellular location">
    <subcellularLocation>
        <location evidence="1">Cell outer membrane</location>
    </subcellularLocation>
</comment>
<dbReference type="InterPro" id="IPR051906">
    <property type="entry name" value="TolC-like"/>
</dbReference>
<evidence type="ECO:0000256" key="3">
    <source>
        <dbReference type="ARBA" id="ARBA00022448"/>
    </source>
</evidence>
<organism evidence="8 9">
    <name type="scientific">Lentibacter algarum</name>
    <dbReference type="NCBI Taxonomy" id="576131"/>
    <lineage>
        <taxon>Bacteria</taxon>
        <taxon>Pseudomonadati</taxon>
        <taxon>Pseudomonadota</taxon>
        <taxon>Alphaproteobacteria</taxon>
        <taxon>Rhodobacterales</taxon>
        <taxon>Roseobacteraceae</taxon>
        <taxon>Lentibacter</taxon>
    </lineage>
</organism>
<evidence type="ECO:0000256" key="7">
    <source>
        <dbReference type="ARBA" id="ARBA00023237"/>
    </source>
</evidence>
<evidence type="ECO:0000256" key="2">
    <source>
        <dbReference type="ARBA" id="ARBA00007613"/>
    </source>
</evidence>
<evidence type="ECO:0000256" key="1">
    <source>
        <dbReference type="ARBA" id="ARBA00004442"/>
    </source>
</evidence>
<keyword evidence="5" id="KW-0812">Transmembrane</keyword>
<dbReference type="GO" id="GO:1990281">
    <property type="term" value="C:efflux pump complex"/>
    <property type="evidence" value="ECO:0007669"/>
    <property type="project" value="TreeGrafter"/>
</dbReference>
<keyword evidence="4" id="KW-1134">Transmembrane beta strand</keyword>
<evidence type="ECO:0000313" key="8">
    <source>
        <dbReference type="EMBL" id="SDY82933.1"/>
    </source>
</evidence>
<name>A0A1H3N2G1_9RHOB</name>
<evidence type="ECO:0000256" key="6">
    <source>
        <dbReference type="ARBA" id="ARBA00023136"/>
    </source>
</evidence>
<dbReference type="EMBL" id="FNPR01000004">
    <property type="protein sequence ID" value="SDY82933.1"/>
    <property type="molecule type" value="Genomic_DNA"/>
</dbReference>
<dbReference type="PANTHER" id="PTHR30026">
    <property type="entry name" value="OUTER MEMBRANE PROTEIN TOLC"/>
    <property type="match status" value="1"/>
</dbReference>
<dbReference type="SUPFAM" id="SSF56954">
    <property type="entry name" value="Outer membrane efflux proteins (OEP)"/>
    <property type="match status" value="1"/>
</dbReference>
<dbReference type="PROSITE" id="PS51257">
    <property type="entry name" value="PROKAR_LIPOPROTEIN"/>
    <property type="match status" value="1"/>
</dbReference>
<keyword evidence="9" id="KW-1185">Reference proteome</keyword>
<gene>
    <name evidence="8" type="ORF">SAMN05444486_104131</name>
</gene>
<dbReference type="AlphaFoldDB" id="A0A1H3N2G1"/>
<dbReference type="GO" id="GO:0015288">
    <property type="term" value="F:porin activity"/>
    <property type="evidence" value="ECO:0007669"/>
    <property type="project" value="TreeGrafter"/>
</dbReference>
<proteinExistence type="inferred from homology"/>
<comment type="similarity">
    <text evidence="2">Belongs to the outer membrane factor (OMF) (TC 1.B.17) family.</text>
</comment>
<evidence type="ECO:0000256" key="4">
    <source>
        <dbReference type="ARBA" id="ARBA00022452"/>
    </source>
</evidence>
<dbReference type="GeneID" id="78125769"/>
<evidence type="ECO:0000256" key="5">
    <source>
        <dbReference type="ARBA" id="ARBA00022692"/>
    </source>
</evidence>
<dbReference type="InterPro" id="IPR003423">
    <property type="entry name" value="OMP_efflux"/>
</dbReference>
<dbReference type="Pfam" id="PF02321">
    <property type="entry name" value="OEP"/>
    <property type="match status" value="1"/>
</dbReference>
<dbReference type="OrthoDB" id="7832865at2"/>
<accession>A0A1H3N2G1</accession>
<dbReference type="GO" id="GO:0009279">
    <property type="term" value="C:cell outer membrane"/>
    <property type="evidence" value="ECO:0007669"/>
    <property type="project" value="UniProtKB-SubCell"/>
</dbReference>
<dbReference type="Proteomes" id="UP000199026">
    <property type="component" value="Unassembled WGS sequence"/>
</dbReference>
<dbReference type="GO" id="GO:0015562">
    <property type="term" value="F:efflux transmembrane transporter activity"/>
    <property type="evidence" value="ECO:0007669"/>
    <property type="project" value="InterPro"/>
</dbReference>